<sequence length="83" mass="9667">MTLRIKIKNCTDCKMSITKEPEAVEAFINSKEKIEVETNDQEDNISINIGKNEDGTIYVQIWDALKTEYVIYKDGKNLFEEYL</sequence>
<gene>
    <name evidence="1" type="ORF">B0I18_1076</name>
</gene>
<keyword evidence="2" id="KW-1185">Reference proteome</keyword>
<comment type="caution">
    <text evidence="1">The sequence shown here is derived from an EMBL/GenBank/DDBJ whole genome shotgun (WGS) entry which is preliminary data.</text>
</comment>
<protein>
    <submittedName>
        <fullName evidence="1">Uncharacterized protein</fullName>
    </submittedName>
</protein>
<accession>A0A2P8D0A6</accession>
<evidence type="ECO:0000313" key="1">
    <source>
        <dbReference type="EMBL" id="PSK90596.1"/>
    </source>
</evidence>
<dbReference type="EMBL" id="PYGD01000007">
    <property type="protein sequence ID" value="PSK90596.1"/>
    <property type="molecule type" value="Genomic_DNA"/>
</dbReference>
<evidence type="ECO:0000313" key="2">
    <source>
        <dbReference type="Proteomes" id="UP000240572"/>
    </source>
</evidence>
<name>A0A2P8D0A6_9BACT</name>
<reference evidence="1 2" key="1">
    <citation type="submission" date="2018-03" db="EMBL/GenBank/DDBJ databases">
        <title>Genomic Encyclopedia of Type Strains, Phase III (KMG-III): the genomes of soil and plant-associated and newly described type strains.</title>
        <authorList>
            <person name="Whitman W."/>
        </authorList>
    </citation>
    <scope>NUCLEOTIDE SEQUENCE [LARGE SCALE GENOMIC DNA]</scope>
    <source>
        <strain evidence="1 2">CGMCC 1.12700</strain>
    </source>
</reference>
<organism evidence="1 2">
    <name type="scientific">Taibaiella chishuiensis</name>
    <dbReference type="NCBI Taxonomy" id="1434707"/>
    <lineage>
        <taxon>Bacteria</taxon>
        <taxon>Pseudomonadati</taxon>
        <taxon>Bacteroidota</taxon>
        <taxon>Chitinophagia</taxon>
        <taxon>Chitinophagales</taxon>
        <taxon>Chitinophagaceae</taxon>
        <taxon>Taibaiella</taxon>
    </lineage>
</organism>
<dbReference type="Proteomes" id="UP000240572">
    <property type="component" value="Unassembled WGS sequence"/>
</dbReference>
<dbReference type="AlphaFoldDB" id="A0A2P8D0A6"/>
<proteinExistence type="predicted"/>